<keyword evidence="5" id="KW-1185">Reference proteome</keyword>
<organism evidence="4 5">
    <name type="scientific">Punica granatum</name>
    <name type="common">Pomegranate</name>
    <dbReference type="NCBI Taxonomy" id="22663"/>
    <lineage>
        <taxon>Eukaryota</taxon>
        <taxon>Viridiplantae</taxon>
        <taxon>Streptophyta</taxon>
        <taxon>Embryophyta</taxon>
        <taxon>Tracheophyta</taxon>
        <taxon>Spermatophyta</taxon>
        <taxon>Magnoliopsida</taxon>
        <taxon>eudicotyledons</taxon>
        <taxon>Gunneridae</taxon>
        <taxon>Pentapetalae</taxon>
        <taxon>rosids</taxon>
        <taxon>malvids</taxon>
        <taxon>Myrtales</taxon>
        <taxon>Lythraceae</taxon>
        <taxon>Punica</taxon>
    </lineage>
</organism>
<dbReference type="AlphaFoldDB" id="A0A2I0IIZ0"/>
<dbReference type="InterPro" id="IPR043454">
    <property type="entry name" value="NPH3/RPT2-like"/>
</dbReference>
<evidence type="ECO:0000313" key="5">
    <source>
        <dbReference type="Proteomes" id="UP000233551"/>
    </source>
</evidence>
<reference evidence="4 5" key="1">
    <citation type="submission" date="2017-11" db="EMBL/GenBank/DDBJ databases">
        <title>De-novo sequencing of pomegranate (Punica granatum L.) genome.</title>
        <authorList>
            <person name="Akparov Z."/>
            <person name="Amiraslanov A."/>
            <person name="Hajiyeva S."/>
            <person name="Abbasov M."/>
            <person name="Kaur K."/>
            <person name="Hamwieh A."/>
            <person name="Solovyev V."/>
            <person name="Salamov A."/>
            <person name="Braich B."/>
            <person name="Kosarev P."/>
            <person name="Mahmoud A."/>
            <person name="Hajiyev E."/>
            <person name="Babayeva S."/>
            <person name="Izzatullayeva V."/>
            <person name="Mammadov A."/>
            <person name="Mammadov A."/>
            <person name="Sharifova S."/>
            <person name="Ojaghi J."/>
            <person name="Eynullazada K."/>
            <person name="Bayramov B."/>
            <person name="Abdulazimova A."/>
            <person name="Shahmuradov I."/>
        </authorList>
    </citation>
    <scope>NUCLEOTIDE SEQUENCE [LARGE SCALE GENOMIC DNA]</scope>
    <source>
        <strain evidence="5">cv. AG2017</strain>
        <tissue evidence="4">Leaf</tissue>
    </source>
</reference>
<sequence length="158" mass="18016">MDSRKLSAEASVHAAYNERLPIRAVIQVIFSKHNKLSQYLDWSGSFNGSRNPNATLEQPLRCVSKREATAQQAEIRKLREDIDRLQMEKKKGFFRWKKLGLMPSFRNLGGVVIDKVEEGEGRPETEAGLGRFTPVDMKTRLVKGRSGRTPPKWKKSMS</sequence>
<feature type="domain" description="NPH3" evidence="3">
    <location>
        <begin position="1"/>
        <end position="35"/>
    </location>
</feature>
<dbReference type="EMBL" id="PGOL01003058">
    <property type="protein sequence ID" value="PKI43296.1"/>
    <property type="molecule type" value="Genomic_DNA"/>
</dbReference>
<gene>
    <name evidence="4" type="ORF">CRG98_036276</name>
</gene>
<dbReference type="Proteomes" id="UP000233551">
    <property type="component" value="Unassembled WGS sequence"/>
</dbReference>
<name>A0A2I0IIZ0_PUNGR</name>
<evidence type="ECO:0000313" key="4">
    <source>
        <dbReference type="EMBL" id="PKI43296.1"/>
    </source>
</evidence>
<evidence type="ECO:0000256" key="1">
    <source>
        <dbReference type="ARBA" id="ARBA00022786"/>
    </source>
</evidence>
<protein>
    <recommendedName>
        <fullName evidence="3">NPH3 domain-containing protein</fullName>
    </recommendedName>
</protein>
<dbReference type="PANTHER" id="PTHR32370">
    <property type="entry name" value="OS12G0117600 PROTEIN"/>
    <property type="match status" value="1"/>
</dbReference>
<comment type="caution">
    <text evidence="4">The sequence shown here is derived from an EMBL/GenBank/DDBJ whole genome shotgun (WGS) entry which is preliminary data.</text>
</comment>
<accession>A0A2I0IIZ0</accession>
<dbReference type="GO" id="GO:0016567">
    <property type="term" value="P:protein ubiquitination"/>
    <property type="evidence" value="ECO:0007669"/>
    <property type="project" value="UniProtKB-UniPathway"/>
</dbReference>
<evidence type="ECO:0000259" key="3">
    <source>
        <dbReference type="PROSITE" id="PS51649"/>
    </source>
</evidence>
<evidence type="ECO:0000256" key="2">
    <source>
        <dbReference type="PROSITE-ProRule" id="PRU00982"/>
    </source>
</evidence>
<keyword evidence="1" id="KW-0833">Ubl conjugation pathway</keyword>
<dbReference type="STRING" id="22663.A0A2I0IIZ0"/>
<proteinExistence type="inferred from homology"/>
<comment type="similarity">
    <text evidence="2">Belongs to the NPH3 family.</text>
</comment>
<dbReference type="PROSITE" id="PS51649">
    <property type="entry name" value="NPH3"/>
    <property type="match status" value="1"/>
</dbReference>
<dbReference type="InterPro" id="IPR027356">
    <property type="entry name" value="NPH3_dom"/>
</dbReference>
<dbReference type="UniPathway" id="UPA00143"/>